<evidence type="ECO:0000313" key="3">
    <source>
        <dbReference type="EMBL" id="SNX67763.1"/>
    </source>
</evidence>
<name>A0A285CL75_9RHOB</name>
<evidence type="ECO:0000256" key="2">
    <source>
        <dbReference type="SAM" id="Phobius"/>
    </source>
</evidence>
<evidence type="ECO:0000256" key="1">
    <source>
        <dbReference type="SAM" id="MobiDB-lite"/>
    </source>
</evidence>
<protein>
    <submittedName>
        <fullName evidence="3">Uncharacterized protein</fullName>
    </submittedName>
</protein>
<sequence>MTDQTNDPLGDGIARAISAASAANDAAQDLDQLQAGHRAFIDAVMASQRRMQAAMLGMLVGTGIAVLLGGLVYFRSLADLREAAEVQATAGEIMVGRITELAEALDRVKTLSAALDAKEQAILAAIDGVGERIATDLEGFAAQAASVEPQFATAIQAHVDESLATTRDALLAAMGDVEVSLHKTLGSGGADGAELRALVDELKANRRAAPGRAAKPAASRSASRPAATAPRPAPKPADNPIRFP</sequence>
<feature type="region of interest" description="Disordered" evidence="1">
    <location>
        <begin position="206"/>
        <end position="244"/>
    </location>
</feature>
<keyword evidence="2" id="KW-0472">Membrane</keyword>
<keyword evidence="2" id="KW-1133">Transmembrane helix</keyword>
<dbReference type="AlphaFoldDB" id="A0A285CL75"/>
<organism evidence="3 4">
    <name type="scientific">Cereibacter ovatus</name>
    <dbReference type="NCBI Taxonomy" id="439529"/>
    <lineage>
        <taxon>Bacteria</taxon>
        <taxon>Pseudomonadati</taxon>
        <taxon>Pseudomonadota</taxon>
        <taxon>Alphaproteobacteria</taxon>
        <taxon>Rhodobacterales</taxon>
        <taxon>Paracoccaceae</taxon>
        <taxon>Cereibacter</taxon>
    </lineage>
</organism>
<reference evidence="4" key="1">
    <citation type="submission" date="2017-08" db="EMBL/GenBank/DDBJ databases">
        <authorList>
            <person name="Varghese N."/>
            <person name="Submissions S."/>
        </authorList>
    </citation>
    <scope>NUCLEOTIDE SEQUENCE [LARGE SCALE GENOMIC DNA]</scope>
    <source>
        <strain evidence="4">JA234</strain>
    </source>
</reference>
<dbReference type="Proteomes" id="UP000219467">
    <property type="component" value="Unassembled WGS sequence"/>
</dbReference>
<evidence type="ECO:0000313" key="4">
    <source>
        <dbReference type="Proteomes" id="UP000219467"/>
    </source>
</evidence>
<feature type="transmembrane region" description="Helical" evidence="2">
    <location>
        <begin position="53"/>
        <end position="74"/>
    </location>
</feature>
<keyword evidence="4" id="KW-1185">Reference proteome</keyword>
<dbReference type="OrthoDB" id="7689596at2"/>
<dbReference type="EMBL" id="OAOQ01000001">
    <property type="protein sequence ID" value="SNX67763.1"/>
    <property type="molecule type" value="Genomic_DNA"/>
</dbReference>
<keyword evidence="2" id="KW-0812">Transmembrane</keyword>
<dbReference type="RefSeq" id="WP_097028991.1">
    <property type="nucleotide sequence ID" value="NZ_OAOQ01000001.1"/>
</dbReference>
<gene>
    <name evidence="3" type="ORF">SAMN05878503_101401</name>
</gene>
<accession>A0A285CL75</accession>
<feature type="compositionally biased region" description="Low complexity" evidence="1">
    <location>
        <begin position="207"/>
        <end position="230"/>
    </location>
</feature>
<proteinExistence type="predicted"/>
<feature type="compositionally biased region" description="Pro residues" evidence="1">
    <location>
        <begin position="231"/>
        <end position="244"/>
    </location>
</feature>